<evidence type="ECO:0000256" key="2">
    <source>
        <dbReference type="ARBA" id="ARBA00023054"/>
    </source>
</evidence>
<sequence length="329" mass="34289">MIGFLCALPVLSALLPACVPPPLATGYVEGEFTLVAPVETAQIVSVAVARGDRVPAGAVLARMERRDAEIALTEAAAAEAQAESHLADLREGKRPEEIRVIEATLASARAEAAEAERQRERMTRLAARGVANEADRDDAITAAEVAHARVAQVEADLAVARLPARPQAIAEAEAAVLGARAARDRASWALDKRTLSLDQPVTVFDVIGTAGEIAGPSAPVLSVLGEGAVKLRLYIPEPALSSVAVGDRLAVGCDGCAPGLSARITYISEAAEFTPPVIYSLESRQKLVYLVEARPEQGTEPEAEPGAEPGAGGLKPGQIVDVRLAEPGR</sequence>
<name>A0A4V3GTW9_9RHOB</name>
<feature type="signal peptide" evidence="5">
    <location>
        <begin position="1"/>
        <end position="24"/>
    </location>
</feature>
<feature type="chain" id="PRO_5020784404" evidence="5">
    <location>
        <begin position="25"/>
        <end position="329"/>
    </location>
</feature>
<gene>
    <name evidence="6" type="ORF">EV657_11360</name>
</gene>
<dbReference type="PANTHER" id="PTHR32347">
    <property type="entry name" value="EFFLUX SYSTEM COMPONENT YKNX-RELATED"/>
    <property type="match status" value="1"/>
</dbReference>
<evidence type="ECO:0000256" key="4">
    <source>
        <dbReference type="SAM" id="MobiDB-lite"/>
    </source>
</evidence>
<dbReference type="Gene3D" id="1.10.287.470">
    <property type="entry name" value="Helix hairpin bin"/>
    <property type="match status" value="1"/>
</dbReference>
<evidence type="ECO:0000256" key="1">
    <source>
        <dbReference type="ARBA" id="ARBA00004196"/>
    </source>
</evidence>
<protein>
    <submittedName>
        <fullName evidence="6">HlyD family secretion protein</fullName>
    </submittedName>
</protein>
<keyword evidence="2 3" id="KW-0175">Coiled coil</keyword>
<organism evidence="6 7">
    <name type="scientific">Rhodovulum visakhapatnamense</name>
    <dbReference type="NCBI Taxonomy" id="364297"/>
    <lineage>
        <taxon>Bacteria</taxon>
        <taxon>Pseudomonadati</taxon>
        <taxon>Pseudomonadota</taxon>
        <taxon>Alphaproteobacteria</taxon>
        <taxon>Rhodobacterales</taxon>
        <taxon>Paracoccaceae</taxon>
        <taxon>Rhodovulum</taxon>
    </lineage>
</organism>
<comment type="caution">
    <text evidence="6">The sequence shown here is derived from an EMBL/GenBank/DDBJ whole genome shotgun (WGS) entry which is preliminary data.</text>
</comment>
<reference evidence="6 7" key="1">
    <citation type="submission" date="2019-03" db="EMBL/GenBank/DDBJ databases">
        <title>Genomic Encyclopedia of Type Strains, Phase IV (KMG-IV): sequencing the most valuable type-strain genomes for metagenomic binning, comparative biology and taxonomic classification.</title>
        <authorList>
            <person name="Goeker M."/>
        </authorList>
    </citation>
    <scope>NUCLEOTIDE SEQUENCE [LARGE SCALE GENOMIC DNA]</scope>
    <source>
        <strain evidence="6 7">JA181</strain>
    </source>
</reference>
<accession>A0A4V3GTW9</accession>
<evidence type="ECO:0000313" key="7">
    <source>
        <dbReference type="Proteomes" id="UP000295484"/>
    </source>
</evidence>
<evidence type="ECO:0000256" key="5">
    <source>
        <dbReference type="SAM" id="SignalP"/>
    </source>
</evidence>
<dbReference type="Gene3D" id="2.40.50.100">
    <property type="match status" value="1"/>
</dbReference>
<dbReference type="PANTHER" id="PTHR32347:SF23">
    <property type="entry name" value="BLL5650 PROTEIN"/>
    <property type="match status" value="1"/>
</dbReference>
<dbReference type="AlphaFoldDB" id="A0A4V3GTW9"/>
<keyword evidence="5" id="KW-0732">Signal</keyword>
<feature type="coiled-coil region" evidence="3">
    <location>
        <begin position="63"/>
        <end position="125"/>
    </location>
</feature>
<dbReference type="InterPro" id="IPR050465">
    <property type="entry name" value="UPF0194_transport"/>
</dbReference>
<comment type="subcellular location">
    <subcellularLocation>
        <location evidence="1">Cell envelope</location>
    </subcellularLocation>
</comment>
<dbReference type="GO" id="GO:0030313">
    <property type="term" value="C:cell envelope"/>
    <property type="evidence" value="ECO:0007669"/>
    <property type="project" value="UniProtKB-SubCell"/>
</dbReference>
<proteinExistence type="predicted"/>
<dbReference type="Proteomes" id="UP000295484">
    <property type="component" value="Unassembled WGS sequence"/>
</dbReference>
<evidence type="ECO:0000313" key="6">
    <source>
        <dbReference type="EMBL" id="TDX27983.1"/>
    </source>
</evidence>
<evidence type="ECO:0000256" key="3">
    <source>
        <dbReference type="SAM" id="Coils"/>
    </source>
</evidence>
<dbReference type="EMBL" id="SOEB01000013">
    <property type="protein sequence ID" value="TDX27983.1"/>
    <property type="molecule type" value="Genomic_DNA"/>
</dbReference>
<feature type="region of interest" description="Disordered" evidence="4">
    <location>
        <begin position="295"/>
        <end position="320"/>
    </location>
</feature>
<dbReference type="RefSeq" id="WP_134078151.1">
    <property type="nucleotide sequence ID" value="NZ_SOEB01000013.1"/>
</dbReference>